<dbReference type="GO" id="GO:0003677">
    <property type="term" value="F:DNA binding"/>
    <property type="evidence" value="ECO:0007669"/>
    <property type="project" value="UniProtKB-KW"/>
</dbReference>
<dbReference type="Gene3D" id="1.10.10.10">
    <property type="entry name" value="Winged helix-like DNA-binding domain superfamily/Winged helix DNA-binding domain"/>
    <property type="match status" value="1"/>
</dbReference>
<dbReference type="InterPro" id="IPR036388">
    <property type="entry name" value="WH-like_DNA-bd_sf"/>
</dbReference>
<feature type="domain" description="HTH lysR-type" evidence="5">
    <location>
        <begin position="2"/>
        <end position="59"/>
    </location>
</feature>
<dbReference type="SUPFAM" id="SSF46785">
    <property type="entry name" value="Winged helix' DNA-binding domain"/>
    <property type="match status" value="1"/>
</dbReference>
<dbReference type="GO" id="GO:0003700">
    <property type="term" value="F:DNA-binding transcription factor activity"/>
    <property type="evidence" value="ECO:0007669"/>
    <property type="project" value="InterPro"/>
</dbReference>
<dbReference type="Pfam" id="PF00126">
    <property type="entry name" value="HTH_1"/>
    <property type="match status" value="1"/>
</dbReference>
<dbReference type="PRINTS" id="PR00039">
    <property type="entry name" value="HTHLYSR"/>
</dbReference>
<dbReference type="Pfam" id="PF03466">
    <property type="entry name" value="LysR_substrate"/>
    <property type="match status" value="1"/>
</dbReference>
<name>A0A1M6CN35_9ACTN</name>
<proteinExistence type="inferred from homology"/>
<protein>
    <submittedName>
        <fullName evidence="6">DNA-binding transcriptional regulator, LysR family</fullName>
    </submittedName>
</protein>
<evidence type="ECO:0000313" key="7">
    <source>
        <dbReference type="Proteomes" id="UP000184452"/>
    </source>
</evidence>
<keyword evidence="4" id="KW-0804">Transcription</keyword>
<organism evidence="6 7">
    <name type="scientific">Nocardiopsis flavescens</name>
    <dbReference type="NCBI Taxonomy" id="758803"/>
    <lineage>
        <taxon>Bacteria</taxon>
        <taxon>Bacillati</taxon>
        <taxon>Actinomycetota</taxon>
        <taxon>Actinomycetes</taxon>
        <taxon>Streptosporangiales</taxon>
        <taxon>Nocardiopsidaceae</taxon>
        <taxon>Nocardiopsis</taxon>
    </lineage>
</organism>
<keyword evidence="3 6" id="KW-0238">DNA-binding</keyword>
<evidence type="ECO:0000256" key="2">
    <source>
        <dbReference type="ARBA" id="ARBA00023015"/>
    </source>
</evidence>
<dbReference type="Gene3D" id="3.40.190.10">
    <property type="entry name" value="Periplasmic binding protein-like II"/>
    <property type="match status" value="2"/>
</dbReference>
<keyword evidence="2" id="KW-0805">Transcription regulation</keyword>
<dbReference type="InterPro" id="IPR036390">
    <property type="entry name" value="WH_DNA-bd_sf"/>
</dbReference>
<accession>A0A1M6CN35</accession>
<evidence type="ECO:0000256" key="1">
    <source>
        <dbReference type="ARBA" id="ARBA00009437"/>
    </source>
</evidence>
<dbReference type="FunFam" id="1.10.10.10:FF:000001">
    <property type="entry name" value="LysR family transcriptional regulator"/>
    <property type="match status" value="1"/>
</dbReference>
<gene>
    <name evidence="6" type="ORF">SAMN05421803_101757</name>
</gene>
<dbReference type="InterPro" id="IPR005119">
    <property type="entry name" value="LysR_subst-bd"/>
</dbReference>
<dbReference type="GO" id="GO:0032993">
    <property type="term" value="C:protein-DNA complex"/>
    <property type="evidence" value="ECO:0007669"/>
    <property type="project" value="TreeGrafter"/>
</dbReference>
<dbReference type="PANTHER" id="PTHR30346:SF28">
    <property type="entry name" value="HTH-TYPE TRANSCRIPTIONAL REGULATOR CYNR"/>
    <property type="match status" value="1"/>
</dbReference>
<dbReference type="PROSITE" id="PS50931">
    <property type="entry name" value="HTH_LYSR"/>
    <property type="match status" value="1"/>
</dbReference>
<evidence type="ECO:0000259" key="5">
    <source>
        <dbReference type="PROSITE" id="PS50931"/>
    </source>
</evidence>
<comment type="similarity">
    <text evidence="1">Belongs to the LysR transcriptional regulatory family.</text>
</comment>
<dbReference type="STRING" id="758803.SAMN05421803_101757"/>
<dbReference type="InterPro" id="IPR000847">
    <property type="entry name" value="LysR_HTH_N"/>
</dbReference>
<evidence type="ECO:0000256" key="4">
    <source>
        <dbReference type="ARBA" id="ARBA00023163"/>
    </source>
</evidence>
<evidence type="ECO:0000256" key="3">
    <source>
        <dbReference type="ARBA" id="ARBA00023125"/>
    </source>
</evidence>
<dbReference type="Proteomes" id="UP000184452">
    <property type="component" value="Unassembled WGS sequence"/>
</dbReference>
<dbReference type="PANTHER" id="PTHR30346">
    <property type="entry name" value="TRANSCRIPTIONAL DUAL REGULATOR HCAR-RELATED"/>
    <property type="match status" value="1"/>
</dbReference>
<dbReference type="AlphaFoldDB" id="A0A1M6CN35"/>
<evidence type="ECO:0000313" key="6">
    <source>
        <dbReference type="EMBL" id="SHI62261.1"/>
    </source>
</evidence>
<keyword evidence="7" id="KW-1185">Reference proteome</keyword>
<sequence>MFDPDSLKSFLSVIDTGSFVAAADRLRLTQPRVSQQVAALERELGVVLFDRSKRPIRATDAGRALSGQARRVLEVMADARTSMDPWRTRAQGVVHLGSYPSVSAAFIPALLRRQAEREPDVKVVLTEHSTLELDAANRRGEVDLYLRPLHPEPPEHVGSLPLWREPLVIVHALDHPLSRIPDPVPLTEVAAHPIISIGRLEDADSADFEAYRVFRERGLNLVPVQATDQPQTLVSLAASGLGVGVTNWLATRTADTSDVRVRVLEEGLERRVALCWDSSRPFTPAVRSVHTAISEADIPEGTSTLSTLNHERDLSSHTL</sequence>
<reference evidence="6 7" key="1">
    <citation type="submission" date="2016-11" db="EMBL/GenBank/DDBJ databases">
        <authorList>
            <person name="Jaros S."/>
            <person name="Januszkiewicz K."/>
            <person name="Wedrychowicz H."/>
        </authorList>
    </citation>
    <scope>NUCLEOTIDE SEQUENCE [LARGE SCALE GENOMIC DNA]</scope>
    <source>
        <strain evidence="6 7">CGMCC 4.5723</strain>
    </source>
</reference>
<dbReference type="SUPFAM" id="SSF53850">
    <property type="entry name" value="Periplasmic binding protein-like II"/>
    <property type="match status" value="1"/>
</dbReference>
<dbReference type="CDD" id="cd05466">
    <property type="entry name" value="PBP2_LTTR_substrate"/>
    <property type="match status" value="1"/>
</dbReference>
<dbReference type="EMBL" id="FQZK01000001">
    <property type="protein sequence ID" value="SHI62261.1"/>
    <property type="molecule type" value="Genomic_DNA"/>
</dbReference>